<keyword evidence="4" id="KW-0040">ANK repeat</keyword>
<evidence type="ECO:0000256" key="4">
    <source>
        <dbReference type="ARBA" id="ARBA00023043"/>
    </source>
</evidence>
<feature type="region of interest" description="Disordered" evidence="7">
    <location>
        <begin position="1"/>
        <end position="83"/>
    </location>
</feature>
<dbReference type="EMBL" id="JARKIF010000002">
    <property type="protein sequence ID" value="KAJ7647703.1"/>
    <property type="molecule type" value="Genomic_DNA"/>
</dbReference>
<sequence length="340" mass="39394">MPKLNLKRTPQEEADRQQSKKRRRREKSPKASGSRSTDEPSRKWDSSDDSDADDVYGPAPPEAGPSSRPLHPESNAYKPDLDSIRAELEEARFREKMADAFADDDRLDSVEARMNEYSHVPDRWKTGRSRAAYDHATAADDIFKLDPQYMDEEEYAEWIRAGMYRKTHAQEYEQERQKKAARAAKRAQEKALKAETARLAQIAEAERKRKKLEKAIRRAEYARQEYHTRWKILLAAPSDQSDSLGFADIPWPVLAAYRERDALSVDDLTVDAIAAFIIPSSIEMDKNHRKEKLRETFLRFHPDKFEGRFMARVREKEQERVREGIGAIVRALNALMTEDK</sequence>
<feature type="compositionally biased region" description="Basic and acidic residues" evidence="7">
    <location>
        <begin position="36"/>
        <end position="46"/>
    </location>
</feature>
<protein>
    <submittedName>
        <fullName evidence="8">Uncharacterized protein</fullName>
    </submittedName>
</protein>
<dbReference type="PANTHER" id="PTHR15263:SF1">
    <property type="entry name" value="NF-KAPPA-B INHIBITOR-LIKE PROTEIN 1"/>
    <property type="match status" value="1"/>
</dbReference>
<keyword evidence="9" id="KW-1185">Reference proteome</keyword>
<accession>A0AAD7G0E0</accession>
<evidence type="ECO:0000256" key="2">
    <source>
        <dbReference type="ARBA" id="ARBA00022553"/>
    </source>
</evidence>
<feature type="coiled-coil region" evidence="6">
    <location>
        <begin position="202"/>
        <end position="229"/>
    </location>
</feature>
<evidence type="ECO:0000256" key="1">
    <source>
        <dbReference type="ARBA" id="ARBA00004123"/>
    </source>
</evidence>
<comment type="caution">
    <text evidence="8">The sequence shown here is derived from an EMBL/GenBank/DDBJ whole genome shotgun (WGS) entry which is preliminary data.</text>
</comment>
<evidence type="ECO:0000313" key="9">
    <source>
        <dbReference type="Proteomes" id="UP001221142"/>
    </source>
</evidence>
<evidence type="ECO:0000256" key="3">
    <source>
        <dbReference type="ARBA" id="ARBA00022737"/>
    </source>
</evidence>
<dbReference type="GO" id="GO:0043124">
    <property type="term" value="P:negative regulation of canonical NF-kappaB signal transduction"/>
    <property type="evidence" value="ECO:0007669"/>
    <property type="project" value="InterPro"/>
</dbReference>
<evidence type="ECO:0000313" key="8">
    <source>
        <dbReference type="EMBL" id="KAJ7647703.1"/>
    </source>
</evidence>
<proteinExistence type="predicted"/>
<gene>
    <name evidence="8" type="ORF">FB45DRAFT_987357</name>
</gene>
<keyword evidence="2" id="KW-0597">Phosphoprotein</keyword>
<keyword evidence="3" id="KW-0677">Repeat</keyword>
<reference evidence="8" key="1">
    <citation type="submission" date="2023-03" db="EMBL/GenBank/DDBJ databases">
        <title>Massive genome expansion in bonnet fungi (Mycena s.s.) driven by repeated elements and novel gene families across ecological guilds.</title>
        <authorList>
            <consortium name="Lawrence Berkeley National Laboratory"/>
            <person name="Harder C.B."/>
            <person name="Miyauchi S."/>
            <person name="Viragh M."/>
            <person name="Kuo A."/>
            <person name="Thoen E."/>
            <person name="Andreopoulos B."/>
            <person name="Lu D."/>
            <person name="Skrede I."/>
            <person name="Drula E."/>
            <person name="Henrissat B."/>
            <person name="Morin E."/>
            <person name="Kohler A."/>
            <person name="Barry K."/>
            <person name="LaButti K."/>
            <person name="Morin E."/>
            <person name="Salamov A."/>
            <person name="Lipzen A."/>
            <person name="Mereny Z."/>
            <person name="Hegedus B."/>
            <person name="Baldrian P."/>
            <person name="Stursova M."/>
            <person name="Weitz H."/>
            <person name="Taylor A."/>
            <person name="Grigoriev I.V."/>
            <person name="Nagy L.G."/>
            <person name="Martin F."/>
            <person name="Kauserud H."/>
        </authorList>
    </citation>
    <scope>NUCLEOTIDE SEQUENCE</scope>
    <source>
        <strain evidence="8">9284</strain>
    </source>
</reference>
<evidence type="ECO:0000256" key="6">
    <source>
        <dbReference type="SAM" id="Coils"/>
    </source>
</evidence>
<dbReference type="GO" id="GO:0005634">
    <property type="term" value="C:nucleus"/>
    <property type="evidence" value="ECO:0007669"/>
    <property type="project" value="UniProtKB-SubCell"/>
</dbReference>
<keyword evidence="6" id="KW-0175">Coiled coil</keyword>
<organism evidence="8 9">
    <name type="scientific">Roridomyces roridus</name>
    <dbReference type="NCBI Taxonomy" id="1738132"/>
    <lineage>
        <taxon>Eukaryota</taxon>
        <taxon>Fungi</taxon>
        <taxon>Dikarya</taxon>
        <taxon>Basidiomycota</taxon>
        <taxon>Agaricomycotina</taxon>
        <taxon>Agaricomycetes</taxon>
        <taxon>Agaricomycetidae</taxon>
        <taxon>Agaricales</taxon>
        <taxon>Marasmiineae</taxon>
        <taxon>Mycenaceae</taxon>
        <taxon>Roridomyces</taxon>
    </lineage>
</organism>
<evidence type="ECO:0000256" key="5">
    <source>
        <dbReference type="ARBA" id="ARBA00023242"/>
    </source>
</evidence>
<dbReference type="PANTHER" id="PTHR15263">
    <property type="entry name" value="I-KAPPA-B-LIKE PROTEIN IKBL"/>
    <property type="match status" value="1"/>
</dbReference>
<evidence type="ECO:0000256" key="7">
    <source>
        <dbReference type="SAM" id="MobiDB-lite"/>
    </source>
</evidence>
<dbReference type="InterPro" id="IPR038753">
    <property type="entry name" value="NFKBIL1"/>
</dbReference>
<keyword evidence="5" id="KW-0539">Nucleus</keyword>
<comment type="subcellular location">
    <subcellularLocation>
        <location evidence="1">Nucleus</location>
    </subcellularLocation>
</comment>
<dbReference type="AlphaFoldDB" id="A0AAD7G0E0"/>
<feature type="compositionally biased region" description="Basic and acidic residues" evidence="7">
    <location>
        <begin position="9"/>
        <end position="18"/>
    </location>
</feature>
<dbReference type="Proteomes" id="UP001221142">
    <property type="component" value="Unassembled WGS sequence"/>
</dbReference>
<name>A0AAD7G0E0_9AGAR</name>